<keyword evidence="2" id="KW-0238">DNA-binding</keyword>
<keyword evidence="3" id="KW-1185">Reference proteome</keyword>
<dbReference type="EMBL" id="CP120365">
    <property type="protein sequence ID" value="WHS94241.1"/>
    <property type="molecule type" value="Genomic_DNA"/>
</dbReference>
<dbReference type="InterPro" id="IPR011009">
    <property type="entry name" value="Kinase-like_dom_sf"/>
</dbReference>
<dbReference type="Gene3D" id="3.30.65.10">
    <property type="entry name" value="Bacterial Topoisomerase I, domain 1"/>
    <property type="match status" value="1"/>
</dbReference>
<dbReference type="Proteomes" id="UP001233264">
    <property type="component" value="Chromosome"/>
</dbReference>
<dbReference type="PROSITE" id="PS50011">
    <property type="entry name" value="PROTEIN_KINASE_DOM"/>
    <property type="match status" value="1"/>
</dbReference>
<gene>
    <name evidence="2" type="ORF">PZL22_001947</name>
</gene>
<evidence type="ECO:0000313" key="3">
    <source>
        <dbReference type="Proteomes" id="UP001233264"/>
    </source>
</evidence>
<feature type="domain" description="Protein kinase" evidence="1">
    <location>
        <begin position="13"/>
        <end position="298"/>
    </location>
</feature>
<accession>A0ABY8T8L6</accession>
<dbReference type="GO" id="GO:0003677">
    <property type="term" value="F:DNA binding"/>
    <property type="evidence" value="ECO:0007669"/>
    <property type="project" value="UniProtKB-KW"/>
</dbReference>
<evidence type="ECO:0000313" key="2">
    <source>
        <dbReference type="EMBL" id="WHS94241.1"/>
    </source>
</evidence>
<sequence length="713" mass="79667">MKTEKLFSDQQELVLGRKIAQGGEGKVFVLANRPNYALKAYLPSVVAKRESKIRAMVAAGISAKVGNVAFPEKIVLDAQGNFAGFLMKLVSEHQEIHELQTPVSRQKLFPAADYKFIARVAVNIARIFANVHAAGCVVGDINQRGILVAQNATVVLIDADSFQFSSGQSRYLCEVGVPEYTPPELQGWNLKNVVRTPQHDAFGLAVCIFQLLCLDRHPFVGRPKHGNDLSTEQAIKEYRFAYSARNTNMEPPPGTLRLDDFPEKIRKLFEEAFSPNHVNSRPSPADWVTALGEMEQSLRPCSVNRLHHYSRAASECPLCRMERTYGRPLFVSDAAHPVHLPGGRIDDQTGLALDLQSFMASLNNTAIPDTISLTLPPKPALPPSAAALEYKRQERLTPLWRLAGLAIAALSLAGFSQRGFPGIVIFIGLTLAAWVFFRQPKGDVEIDLRYSQLGDKVKKRGMEVQAAAPIERAIHLKAEAFGLIDDYKRLCNAFQNVRKTYDSKRRERQLEDYLSNISIRTGKIKGLNSSNLAALNSYNFFSAFDVKRRDVQQVHGIGPVKKTQIMTWLKGVEQRFQYNPTYDDKDQRNIAADKATIISKQQAIDEKLRSAIKSLQMEMVRFEAWKNATDPELAALLPDFYQAEADMKHIGWALRGVEQIPPYKVSSPIPGTVPKCPYCNRMMVKRTARQGSNRGGQFWGCTNYPMCTGTRSI</sequence>
<reference evidence="2 3" key="1">
    <citation type="submission" date="2023-03" db="EMBL/GenBank/DDBJ databases">
        <authorList>
            <person name="Menendez E."/>
            <person name="Kaur S."/>
            <person name="Flores-Felix J.D."/>
            <person name="diCenzo G.C."/>
            <person name="Peix A."/>
            <person name="Velazquez E."/>
        </authorList>
    </citation>
    <scope>NUCLEOTIDE SEQUENCE [LARGE SCALE GENOMIC DNA]</scope>
    <source>
        <strain evidence="2 3">CCBAU 71714</strain>
    </source>
</reference>
<dbReference type="InterPro" id="IPR013498">
    <property type="entry name" value="Topo_IA_Znf"/>
</dbReference>
<dbReference type="InterPro" id="IPR000719">
    <property type="entry name" value="Prot_kinase_dom"/>
</dbReference>
<protein>
    <submittedName>
        <fullName evidence="2">Topoisomerase DNA-binding C4 zinc finger domain-containing protein</fullName>
    </submittedName>
</protein>
<dbReference type="Pfam" id="PF01396">
    <property type="entry name" value="Zn_ribbon_Top1"/>
    <property type="match status" value="1"/>
</dbReference>
<organism evidence="2 3">
    <name type="scientific">Sinorhizobium kummerowiae</name>
    <dbReference type="NCBI Taxonomy" id="158892"/>
    <lineage>
        <taxon>Bacteria</taxon>
        <taxon>Pseudomonadati</taxon>
        <taxon>Pseudomonadota</taxon>
        <taxon>Alphaproteobacteria</taxon>
        <taxon>Hyphomicrobiales</taxon>
        <taxon>Rhizobiaceae</taxon>
        <taxon>Sinorhizobium/Ensifer group</taxon>
        <taxon>Sinorhizobium</taxon>
    </lineage>
</organism>
<dbReference type="RefSeq" id="WP_284718623.1">
    <property type="nucleotide sequence ID" value="NZ_CP120365.1"/>
</dbReference>
<dbReference type="Gene3D" id="1.10.510.10">
    <property type="entry name" value="Transferase(Phosphotransferase) domain 1"/>
    <property type="match status" value="1"/>
</dbReference>
<proteinExistence type="predicted"/>
<dbReference type="SUPFAM" id="SSF56112">
    <property type="entry name" value="Protein kinase-like (PK-like)"/>
    <property type="match status" value="1"/>
</dbReference>
<dbReference type="SUPFAM" id="SSF57783">
    <property type="entry name" value="Zinc beta-ribbon"/>
    <property type="match status" value="1"/>
</dbReference>
<name>A0ABY8T8L6_9HYPH</name>
<dbReference type="Pfam" id="PF00069">
    <property type="entry name" value="Pkinase"/>
    <property type="match status" value="1"/>
</dbReference>
<evidence type="ECO:0000259" key="1">
    <source>
        <dbReference type="PROSITE" id="PS50011"/>
    </source>
</evidence>